<evidence type="ECO:0000313" key="11">
    <source>
        <dbReference type="Proteomes" id="UP000030905"/>
    </source>
</evidence>
<evidence type="ECO:0000256" key="4">
    <source>
        <dbReference type="ARBA" id="ARBA00022723"/>
    </source>
</evidence>
<dbReference type="GeneID" id="93072458"/>
<reference evidence="9 10" key="3">
    <citation type="journal article" name="Genome Announc.">
        <title>Improved Draft Genome Sequence of Clostridium pasteurianum Strain ATCC 6013 (DSM 525) Using a Hybrid Next-Generation Sequencing Approach.</title>
        <authorList>
            <person name="Pyne M.E."/>
            <person name="Utturkar S."/>
            <person name="Brown S.D."/>
            <person name="Moo-Young M."/>
            <person name="Chung D.A."/>
            <person name="Chou C.P."/>
        </authorList>
    </citation>
    <scope>NUCLEOTIDE SEQUENCE [LARGE SCALE GENOMIC DNA]</scope>
    <source>
        <strain evidence="9 10">ATCC 6013</strain>
    </source>
</reference>
<evidence type="ECO:0000256" key="5">
    <source>
        <dbReference type="ARBA" id="ARBA00023004"/>
    </source>
</evidence>
<dbReference type="CDD" id="cd01335">
    <property type="entry name" value="Radical_SAM"/>
    <property type="match status" value="1"/>
</dbReference>
<dbReference type="SUPFAM" id="SSF102114">
    <property type="entry name" value="Radical SAM enzymes"/>
    <property type="match status" value="1"/>
</dbReference>
<dbReference type="PROSITE" id="PS51918">
    <property type="entry name" value="RADICAL_SAM"/>
    <property type="match status" value="1"/>
</dbReference>
<dbReference type="KEGG" id="cpat:CLPA_c02060"/>
<evidence type="ECO:0000256" key="3">
    <source>
        <dbReference type="ARBA" id="ARBA00022691"/>
    </source>
</evidence>
<keyword evidence="11" id="KW-1185">Reference proteome</keyword>
<dbReference type="InterPro" id="IPR058240">
    <property type="entry name" value="rSAM_sf"/>
</dbReference>
<evidence type="ECO:0000259" key="7">
    <source>
        <dbReference type="PROSITE" id="PS51918"/>
    </source>
</evidence>
<dbReference type="Proteomes" id="UP000030905">
    <property type="component" value="Chromosome"/>
</dbReference>
<dbReference type="Pfam" id="PF13186">
    <property type="entry name" value="SPASM"/>
    <property type="match status" value="1"/>
</dbReference>
<dbReference type="SFLD" id="SFLDG01386">
    <property type="entry name" value="main_SPASM_domain-containing"/>
    <property type="match status" value="1"/>
</dbReference>
<dbReference type="PANTHER" id="PTHR11228">
    <property type="entry name" value="RADICAL SAM DOMAIN PROTEIN"/>
    <property type="match status" value="1"/>
</dbReference>
<dbReference type="Gene3D" id="3.20.20.70">
    <property type="entry name" value="Aldolase class I"/>
    <property type="match status" value="1"/>
</dbReference>
<evidence type="ECO:0000313" key="10">
    <source>
        <dbReference type="Proteomes" id="UP000028042"/>
    </source>
</evidence>
<dbReference type="PIRSF" id="PIRSF037420">
    <property type="entry name" value="PQQ_syn_pqqE"/>
    <property type="match status" value="1"/>
</dbReference>
<dbReference type="Proteomes" id="UP000028042">
    <property type="component" value="Unassembled WGS sequence"/>
</dbReference>
<dbReference type="GO" id="GO:0051539">
    <property type="term" value="F:4 iron, 4 sulfur cluster binding"/>
    <property type="evidence" value="ECO:0007669"/>
    <property type="project" value="UniProtKB-KW"/>
</dbReference>
<keyword evidence="3" id="KW-0949">S-adenosyl-L-methionine</keyword>
<dbReference type="InterPro" id="IPR050377">
    <property type="entry name" value="Radical_SAM_PqqE_MftC-like"/>
</dbReference>
<name>A0A0H3IXU3_CLOPA</name>
<dbReference type="RefSeq" id="WP_051035227.1">
    <property type="nucleotide sequence ID" value="NZ_ANZB01000001.1"/>
</dbReference>
<reference evidence="9" key="2">
    <citation type="submission" date="2015-10" db="EMBL/GenBank/DDBJ databases">
        <title>Improved Draft Genome Sequence of Clostridium pasteurianum Strain ATCC 6013 (DSM 525) Using a Hybrid Next-Generation Sequencing Approach.</title>
        <authorList>
            <person name="Pyne M.E."/>
            <person name="Utturkar S.M."/>
            <person name="Brown S.D."/>
            <person name="Moo-Young M."/>
            <person name="Chung D.A."/>
            <person name="Chou P.C."/>
        </authorList>
    </citation>
    <scope>NUCLEOTIDE SEQUENCE</scope>
    <source>
        <strain evidence="9">ATCC 6013</strain>
    </source>
</reference>
<dbReference type="InterPro" id="IPR023885">
    <property type="entry name" value="4Fe4S-binding_SPASM_dom"/>
</dbReference>
<organism evidence="8 11">
    <name type="scientific">Clostridium pasteurianum DSM 525 = ATCC 6013</name>
    <dbReference type="NCBI Taxonomy" id="1262449"/>
    <lineage>
        <taxon>Bacteria</taxon>
        <taxon>Bacillati</taxon>
        <taxon>Bacillota</taxon>
        <taxon>Clostridia</taxon>
        <taxon>Eubacteriales</taxon>
        <taxon>Clostridiaceae</taxon>
        <taxon>Clostridium</taxon>
    </lineage>
</organism>
<dbReference type="PATRIC" id="fig|1262449.7.peg.185"/>
<dbReference type="InterPro" id="IPR013785">
    <property type="entry name" value="Aldolase_TIM"/>
</dbReference>
<evidence type="ECO:0000256" key="2">
    <source>
        <dbReference type="ARBA" id="ARBA00022485"/>
    </source>
</evidence>
<dbReference type="InterPro" id="IPR006638">
    <property type="entry name" value="Elp3/MiaA/NifB-like_rSAM"/>
</dbReference>
<keyword evidence="4" id="KW-0479">Metal-binding</keyword>
<dbReference type="GO" id="GO:0046872">
    <property type="term" value="F:metal ion binding"/>
    <property type="evidence" value="ECO:0007669"/>
    <property type="project" value="UniProtKB-KW"/>
</dbReference>
<reference evidence="8 11" key="1">
    <citation type="journal article" date="2015" name="Genome Announc.">
        <title>Complete Genome Sequence of the Nitrogen-Fixing and Solvent-Producing Clostridium pasteurianum DSM 525.</title>
        <authorList>
            <person name="Poehlein A."/>
            <person name="Grosse-Honebrink A."/>
            <person name="Zhang Y."/>
            <person name="Minton N.P."/>
            <person name="Daniel R."/>
        </authorList>
    </citation>
    <scope>NUCLEOTIDE SEQUENCE [LARGE SCALE GENOMIC DNA]</scope>
    <source>
        <strain evidence="8">DSM 525</strain>
        <strain evidence="11">DSM 525 / ATCC 6013</strain>
    </source>
</reference>
<gene>
    <name evidence="8" type="ORF">CLPA_c02060</name>
    <name evidence="9" type="ORF">CP6013_02941</name>
</gene>
<evidence type="ECO:0000256" key="1">
    <source>
        <dbReference type="ARBA" id="ARBA00001966"/>
    </source>
</evidence>
<protein>
    <submittedName>
        <fullName evidence="9">4Fe4S-binding SPASM domain containing protein</fullName>
    </submittedName>
    <submittedName>
        <fullName evidence="8">Radical SAM family protein</fullName>
    </submittedName>
</protein>
<dbReference type="SFLD" id="SFLDG01067">
    <property type="entry name" value="SPASM/twitch_domain_containing"/>
    <property type="match status" value="1"/>
</dbReference>
<dbReference type="SFLD" id="SFLDS00029">
    <property type="entry name" value="Radical_SAM"/>
    <property type="match status" value="1"/>
</dbReference>
<dbReference type="InterPro" id="IPR007197">
    <property type="entry name" value="rSAM"/>
</dbReference>
<dbReference type="eggNOG" id="COG0535">
    <property type="taxonomic scope" value="Bacteria"/>
</dbReference>
<evidence type="ECO:0000313" key="8">
    <source>
        <dbReference type="EMBL" id="AJA50294.1"/>
    </source>
</evidence>
<dbReference type="GO" id="GO:0003824">
    <property type="term" value="F:catalytic activity"/>
    <property type="evidence" value="ECO:0007669"/>
    <property type="project" value="InterPro"/>
</dbReference>
<dbReference type="PANTHER" id="PTHR11228:SF7">
    <property type="entry name" value="PQQA PEPTIDE CYCLASE"/>
    <property type="match status" value="1"/>
</dbReference>
<keyword evidence="6" id="KW-0411">Iron-sulfur</keyword>
<dbReference type="EMBL" id="JPGY02000001">
    <property type="protein sequence ID" value="KRU13693.1"/>
    <property type="molecule type" value="Genomic_DNA"/>
</dbReference>
<dbReference type="SMART" id="SM00729">
    <property type="entry name" value="Elp3"/>
    <property type="match status" value="1"/>
</dbReference>
<sequence length="350" mass="39014">MEYKPVTAVWEITMGCNMRCKHCGSSCEKPLEDELSTEEAFKLSDDLGKLGLKWITLSGGEPTTRKDFYLIAKRLNENNIIPTLITNGWLLDENIVDKAIIGGINTIAISIDGLEKTHDNMRKKGSFQRDMKALDLLGRKNIPSSVITTINNINIKELEQLKDILIEKGVVSWQLQLALPMGNMSKNSDLVVQPFQVDKVIDFAYRTTMENKIVIQLADCMGYFNMKEASVRKHSSNIDGYTWTGCSAGKYTLGILNNGDIVGCTSVRDKTLVEGNIRTASLEDIWENPDNFSWNRGMKKEKLQGTCGKCKYGNICLGGCSNTKLTHGGSLYAENKYCSYNFALSKAKNS</sequence>
<evidence type="ECO:0000256" key="6">
    <source>
        <dbReference type="ARBA" id="ARBA00023014"/>
    </source>
</evidence>
<evidence type="ECO:0000313" key="9">
    <source>
        <dbReference type="EMBL" id="KRU13693.1"/>
    </source>
</evidence>
<dbReference type="eggNOG" id="COG0457">
    <property type="taxonomic scope" value="Bacteria"/>
</dbReference>
<dbReference type="AlphaFoldDB" id="A0A0H3IXU3"/>
<keyword evidence="2" id="KW-0004">4Fe-4S</keyword>
<dbReference type="KEGG" id="cpae:CPAST_c02060"/>
<proteinExistence type="predicted"/>
<dbReference type="EMBL" id="CP009268">
    <property type="protein sequence ID" value="AJA50294.1"/>
    <property type="molecule type" value="Genomic_DNA"/>
</dbReference>
<accession>A0A0H3IXU3</accession>
<dbReference type="InterPro" id="IPR017200">
    <property type="entry name" value="PqqE-like"/>
</dbReference>
<dbReference type="Pfam" id="PF04055">
    <property type="entry name" value="Radical_SAM"/>
    <property type="match status" value="1"/>
</dbReference>
<keyword evidence="5" id="KW-0408">Iron</keyword>
<feature type="domain" description="Radical SAM core" evidence="7">
    <location>
        <begin position="2"/>
        <end position="210"/>
    </location>
</feature>
<dbReference type="NCBIfam" id="TIGR04085">
    <property type="entry name" value="rSAM_more_4Fe4S"/>
    <property type="match status" value="1"/>
</dbReference>
<comment type="cofactor">
    <cofactor evidence="1">
        <name>[4Fe-4S] cluster</name>
        <dbReference type="ChEBI" id="CHEBI:49883"/>
    </cofactor>
</comment>